<evidence type="ECO:0000313" key="1">
    <source>
        <dbReference type="EMBL" id="TFY76347.1"/>
    </source>
</evidence>
<dbReference type="EMBL" id="SFCI01001236">
    <property type="protein sequence ID" value="TFY76347.1"/>
    <property type="molecule type" value="Genomic_DNA"/>
</dbReference>
<keyword evidence="2" id="KW-1185">Reference proteome</keyword>
<dbReference type="AlphaFoldDB" id="A0A4Y9ZQL0"/>
<evidence type="ECO:0000313" key="2">
    <source>
        <dbReference type="Proteomes" id="UP000298061"/>
    </source>
</evidence>
<proteinExistence type="predicted"/>
<protein>
    <submittedName>
        <fullName evidence="1">Uncharacterized protein</fullName>
    </submittedName>
</protein>
<gene>
    <name evidence="1" type="ORF">EWM64_g7668</name>
</gene>
<dbReference type="OrthoDB" id="899412at2759"/>
<comment type="caution">
    <text evidence="1">The sequence shown here is derived from an EMBL/GenBank/DDBJ whole genome shotgun (WGS) entry which is preliminary data.</text>
</comment>
<sequence>MFTILQPLPPDPLLASVMQCPLDFKEECAFRQLLLSIIDNFPPIDKLTDFNYTTWARDCAEDQLILSTFIRWAEQDLYITKLILSHVSDSERMRVEQQCRGYTSSSDLWHSMRRLYLHPDTIANSKAIYFLPAKPIRAACLHCNRSNHSSDNCWQKFGKPEWLRIKERGRKAAPAPGNRSSLSTPSAQANTAMVVEICGIALDNSINSSHAL</sequence>
<organism evidence="1 2">
    <name type="scientific">Hericium alpestre</name>
    <dbReference type="NCBI Taxonomy" id="135208"/>
    <lineage>
        <taxon>Eukaryota</taxon>
        <taxon>Fungi</taxon>
        <taxon>Dikarya</taxon>
        <taxon>Basidiomycota</taxon>
        <taxon>Agaricomycotina</taxon>
        <taxon>Agaricomycetes</taxon>
        <taxon>Russulales</taxon>
        <taxon>Hericiaceae</taxon>
        <taxon>Hericium</taxon>
    </lineage>
</organism>
<dbReference type="Proteomes" id="UP000298061">
    <property type="component" value="Unassembled WGS sequence"/>
</dbReference>
<accession>A0A4Y9ZQL0</accession>
<reference evidence="1 2" key="1">
    <citation type="submission" date="2019-02" db="EMBL/GenBank/DDBJ databases">
        <title>Genome sequencing of the rare red list fungi Hericium alpestre (H. flagellum).</title>
        <authorList>
            <person name="Buettner E."/>
            <person name="Kellner H."/>
        </authorList>
    </citation>
    <scope>NUCLEOTIDE SEQUENCE [LARGE SCALE GENOMIC DNA]</scope>
    <source>
        <strain evidence="1 2">DSM 108284</strain>
    </source>
</reference>
<name>A0A4Y9ZQL0_9AGAM</name>